<keyword evidence="2" id="KW-1185">Reference proteome</keyword>
<name>A0ABR2MMJ7_9ASPA</name>
<evidence type="ECO:0000313" key="1">
    <source>
        <dbReference type="EMBL" id="KAK8964929.1"/>
    </source>
</evidence>
<dbReference type="EMBL" id="JBBWWR010000006">
    <property type="protein sequence ID" value="KAK8964929.1"/>
    <property type="molecule type" value="Genomic_DNA"/>
</dbReference>
<organism evidence="1 2">
    <name type="scientific">Platanthera guangdongensis</name>
    <dbReference type="NCBI Taxonomy" id="2320717"/>
    <lineage>
        <taxon>Eukaryota</taxon>
        <taxon>Viridiplantae</taxon>
        <taxon>Streptophyta</taxon>
        <taxon>Embryophyta</taxon>
        <taxon>Tracheophyta</taxon>
        <taxon>Spermatophyta</taxon>
        <taxon>Magnoliopsida</taxon>
        <taxon>Liliopsida</taxon>
        <taxon>Asparagales</taxon>
        <taxon>Orchidaceae</taxon>
        <taxon>Orchidoideae</taxon>
        <taxon>Orchideae</taxon>
        <taxon>Orchidinae</taxon>
        <taxon>Platanthera</taxon>
    </lineage>
</organism>
<accession>A0ABR2MMJ7</accession>
<sequence>MPGSLHLNRPEHAVRARPIAAASRELGILFSGFPFVIHGHELLPILDALDSDDAGANILPGGTRLVVIGRGISELFVLYGIGGGGGPLQYGEHLAHGGPAIGLGLHAAGGGVEDAAELPLVEVIAEAGVDEVGELVGGDEGIGPFGDGALDSAGSRSMGLRPVTISRRRMPKL</sequence>
<dbReference type="Proteomes" id="UP001412067">
    <property type="component" value="Unassembled WGS sequence"/>
</dbReference>
<reference evidence="1 2" key="1">
    <citation type="journal article" date="2022" name="Nat. Plants">
        <title>Genomes of leafy and leafless Platanthera orchids illuminate the evolution of mycoheterotrophy.</title>
        <authorList>
            <person name="Li M.H."/>
            <person name="Liu K.W."/>
            <person name="Li Z."/>
            <person name="Lu H.C."/>
            <person name="Ye Q.L."/>
            <person name="Zhang D."/>
            <person name="Wang J.Y."/>
            <person name="Li Y.F."/>
            <person name="Zhong Z.M."/>
            <person name="Liu X."/>
            <person name="Yu X."/>
            <person name="Liu D.K."/>
            <person name="Tu X.D."/>
            <person name="Liu B."/>
            <person name="Hao Y."/>
            <person name="Liao X.Y."/>
            <person name="Jiang Y.T."/>
            <person name="Sun W.H."/>
            <person name="Chen J."/>
            <person name="Chen Y.Q."/>
            <person name="Ai Y."/>
            <person name="Zhai J.W."/>
            <person name="Wu S.S."/>
            <person name="Zhou Z."/>
            <person name="Hsiao Y.Y."/>
            <person name="Wu W.L."/>
            <person name="Chen Y.Y."/>
            <person name="Lin Y.F."/>
            <person name="Hsu J.L."/>
            <person name="Li C.Y."/>
            <person name="Wang Z.W."/>
            <person name="Zhao X."/>
            <person name="Zhong W.Y."/>
            <person name="Ma X.K."/>
            <person name="Ma L."/>
            <person name="Huang J."/>
            <person name="Chen G.Z."/>
            <person name="Huang M.Z."/>
            <person name="Huang L."/>
            <person name="Peng D.H."/>
            <person name="Luo Y.B."/>
            <person name="Zou S.Q."/>
            <person name="Chen S.P."/>
            <person name="Lan S."/>
            <person name="Tsai W.C."/>
            <person name="Van de Peer Y."/>
            <person name="Liu Z.J."/>
        </authorList>
    </citation>
    <scope>NUCLEOTIDE SEQUENCE [LARGE SCALE GENOMIC DNA]</scope>
    <source>
        <strain evidence="1">Lor288</strain>
    </source>
</reference>
<comment type="caution">
    <text evidence="1">The sequence shown here is derived from an EMBL/GenBank/DDBJ whole genome shotgun (WGS) entry which is preliminary data.</text>
</comment>
<protein>
    <submittedName>
        <fullName evidence="1">Uncharacterized protein</fullName>
    </submittedName>
</protein>
<gene>
    <name evidence="1" type="ORF">KSP40_PGU013460</name>
</gene>
<evidence type="ECO:0000313" key="2">
    <source>
        <dbReference type="Proteomes" id="UP001412067"/>
    </source>
</evidence>
<proteinExistence type="predicted"/>